<keyword evidence="2" id="KW-1185">Reference proteome</keyword>
<proteinExistence type="predicted"/>
<dbReference type="EMBL" id="BGZK01001597">
    <property type="protein sequence ID" value="GBP82994.1"/>
    <property type="molecule type" value="Genomic_DNA"/>
</dbReference>
<organism evidence="1 2">
    <name type="scientific">Eumeta variegata</name>
    <name type="common">Bagworm moth</name>
    <name type="synonym">Eumeta japonica</name>
    <dbReference type="NCBI Taxonomy" id="151549"/>
    <lineage>
        <taxon>Eukaryota</taxon>
        <taxon>Metazoa</taxon>
        <taxon>Ecdysozoa</taxon>
        <taxon>Arthropoda</taxon>
        <taxon>Hexapoda</taxon>
        <taxon>Insecta</taxon>
        <taxon>Pterygota</taxon>
        <taxon>Neoptera</taxon>
        <taxon>Endopterygota</taxon>
        <taxon>Lepidoptera</taxon>
        <taxon>Glossata</taxon>
        <taxon>Ditrysia</taxon>
        <taxon>Tineoidea</taxon>
        <taxon>Psychidae</taxon>
        <taxon>Oiketicinae</taxon>
        <taxon>Eumeta</taxon>
    </lineage>
</organism>
<accession>A0A4C1Z7B7</accession>
<gene>
    <name evidence="1" type="ORF">EVAR_39683_1</name>
</gene>
<comment type="caution">
    <text evidence="1">The sequence shown here is derived from an EMBL/GenBank/DDBJ whole genome shotgun (WGS) entry which is preliminary data.</text>
</comment>
<protein>
    <submittedName>
        <fullName evidence="1">Uncharacterized protein</fullName>
    </submittedName>
</protein>
<reference evidence="1 2" key="1">
    <citation type="journal article" date="2019" name="Commun. Biol.">
        <title>The bagworm genome reveals a unique fibroin gene that provides high tensile strength.</title>
        <authorList>
            <person name="Kono N."/>
            <person name="Nakamura H."/>
            <person name="Ohtoshi R."/>
            <person name="Tomita M."/>
            <person name="Numata K."/>
            <person name="Arakawa K."/>
        </authorList>
    </citation>
    <scope>NUCLEOTIDE SEQUENCE [LARGE SCALE GENOMIC DNA]</scope>
</reference>
<evidence type="ECO:0000313" key="1">
    <source>
        <dbReference type="EMBL" id="GBP82994.1"/>
    </source>
</evidence>
<name>A0A4C1Z7B7_EUMVA</name>
<sequence>MRGPRLRNAVFVTKHVSIINSSLKAISTSLAVRFALRPCSAEFTANSRRWHIYKQNNASTLGRAVRRRGRTVTFARPNDIRFASRRSIKRYGNTQLAQLCG</sequence>
<dbReference type="AlphaFoldDB" id="A0A4C1Z7B7"/>
<dbReference type="Proteomes" id="UP000299102">
    <property type="component" value="Unassembled WGS sequence"/>
</dbReference>
<evidence type="ECO:0000313" key="2">
    <source>
        <dbReference type="Proteomes" id="UP000299102"/>
    </source>
</evidence>